<comment type="caution">
    <text evidence="1">The sequence shown here is derived from an EMBL/GenBank/DDBJ whole genome shotgun (WGS) entry which is preliminary data.</text>
</comment>
<reference evidence="1 2" key="1">
    <citation type="journal article" date="2018" name="Sci. Rep.">
        <title>A novel species of the marine cyanobacterium Acaryochloris with a unique pigment content and lifestyle.</title>
        <authorList>
            <person name="Partensky F."/>
            <person name="Six C."/>
            <person name="Ratin M."/>
            <person name="Garczarek L."/>
            <person name="Vaulot D."/>
            <person name="Probert I."/>
            <person name="Calteau A."/>
            <person name="Gourvil P."/>
            <person name="Marie D."/>
            <person name="Grebert T."/>
            <person name="Bouchier C."/>
            <person name="Le Panse S."/>
            <person name="Gachenot M."/>
            <person name="Rodriguez F."/>
            <person name="Garrido J.L."/>
        </authorList>
    </citation>
    <scope>NUCLEOTIDE SEQUENCE [LARGE SCALE GENOMIC DNA]</scope>
    <source>
        <strain evidence="1 2">RCC1774</strain>
    </source>
</reference>
<proteinExistence type="predicted"/>
<protein>
    <submittedName>
        <fullName evidence="1">Uncharacterized protein</fullName>
    </submittedName>
</protein>
<evidence type="ECO:0000313" key="2">
    <source>
        <dbReference type="Proteomes" id="UP000248857"/>
    </source>
</evidence>
<keyword evidence="2" id="KW-1185">Reference proteome</keyword>
<dbReference type="RefSeq" id="WP_110985394.1">
    <property type="nucleotide sequence ID" value="NZ_CAWNWM010000003.1"/>
</dbReference>
<dbReference type="EMBL" id="PQWO01000003">
    <property type="protein sequence ID" value="PZD74364.1"/>
    <property type="molecule type" value="Genomic_DNA"/>
</dbReference>
<dbReference type="AlphaFoldDB" id="A0A2W1JXS3"/>
<accession>A0A2W1JXS3</accession>
<sequence>MSLQDQIQTLVNEAPEDGKTPQAMQTIGPVLAQVAHNLNHLEYYILQNLGQNWQITTLRHQSKPELEKTVVYAYAHLKDATHSCSDPNLIAIPKPVILLLFQLLAMKPVDSLIFFDNPKGQDSGYEVPREAIQQLVQESLRQLVEPPTEIA</sequence>
<dbReference type="Proteomes" id="UP000248857">
    <property type="component" value="Unassembled WGS sequence"/>
</dbReference>
<organism evidence="1 2">
    <name type="scientific">Acaryochloris thomasi RCC1774</name>
    <dbReference type="NCBI Taxonomy" id="1764569"/>
    <lineage>
        <taxon>Bacteria</taxon>
        <taxon>Bacillati</taxon>
        <taxon>Cyanobacteriota</taxon>
        <taxon>Cyanophyceae</taxon>
        <taxon>Acaryochloridales</taxon>
        <taxon>Acaryochloridaceae</taxon>
        <taxon>Acaryochloris</taxon>
        <taxon>Acaryochloris thomasi</taxon>
    </lineage>
</organism>
<name>A0A2W1JXS3_9CYAN</name>
<evidence type="ECO:0000313" key="1">
    <source>
        <dbReference type="EMBL" id="PZD74364.1"/>
    </source>
</evidence>
<dbReference type="OrthoDB" id="529355at2"/>
<gene>
    <name evidence="1" type="ORF">C1752_01437</name>
</gene>